<dbReference type="HAMAP" id="MF_00165">
    <property type="entry name" value="Thymidylate_kinase"/>
    <property type="match status" value="1"/>
</dbReference>
<evidence type="ECO:0000256" key="6">
    <source>
        <dbReference type="ARBA" id="ARBA00022727"/>
    </source>
</evidence>
<dbReference type="AlphaFoldDB" id="A0A0L0G1C5"/>
<sequence>MMGSTIRRGTLIVLEGCDRSGKSTQARMLVDSLTQEGHPSKLMRFPDRTTTLGKTINDYLTSAVEMSDQAIHLLFSANRWEAMKQMEADLNAGTTLVVDRYAFSGVAFTAAKGLDLQWCKNPDTGLYAPDVTIYMDLPVDEAMRRGGFGEERYEKEDFQNKVGQVFMQLRTPEWKIVDASPSIDSVHTTLLDIAKTTIDRAAKSPLQRLQW</sequence>
<keyword evidence="9" id="KW-0067">ATP-binding</keyword>
<evidence type="ECO:0000256" key="2">
    <source>
        <dbReference type="ARBA" id="ARBA00009776"/>
    </source>
</evidence>
<keyword evidence="7" id="KW-0547">Nucleotide-binding</keyword>
<dbReference type="InterPro" id="IPR018095">
    <property type="entry name" value="Thymidylate_kin_CS"/>
</dbReference>
<keyword evidence="12" id="KW-1185">Reference proteome</keyword>
<evidence type="ECO:0000256" key="5">
    <source>
        <dbReference type="ARBA" id="ARBA00022679"/>
    </source>
</evidence>
<evidence type="ECO:0000256" key="8">
    <source>
        <dbReference type="ARBA" id="ARBA00022777"/>
    </source>
</evidence>
<dbReference type="SUPFAM" id="SSF52540">
    <property type="entry name" value="P-loop containing nucleoside triphosphate hydrolases"/>
    <property type="match status" value="1"/>
</dbReference>
<evidence type="ECO:0000256" key="9">
    <source>
        <dbReference type="ARBA" id="ARBA00022840"/>
    </source>
</evidence>
<dbReference type="Gene3D" id="3.40.50.300">
    <property type="entry name" value="P-loop containing nucleotide triphosphate hydrolases"/>
    <property type="match status" value="1"/>
</dbReference>
<dbReference type="eggNOG" id="KOG3327">
    <property type="taxonomic scope" value="Eukaryota"/>
</dbReference>
<dbReference type="PANTHER" id="PTHR10344">
    <property type="entry name" value="THYMIDYLATE KINASE"/>
    <property type="match status" value="1"/>
</dbReference>
<dbReference type="InterPro" id="IPR018094">
    <property type="entry name" value="Thymidylate_kinase"/>
</dbReference>
<name>A0A0L0G1C5_9EUKA</name>
<organism evidence="11 12">
    <name type="scientific">Sphaeroforma arctica JP610</name>
    <dbReference type="NCBI Taxonomy" id="667725"/>
    <lineage>
        <taxon>Eukaryota</taxon>
        <taxon>Ichthyosporea</taxon>
        <taxon>Ichthyophonida</taxon>
        <taxon>Sphaeroforma</taxon>
    </lineage>
</organism>
<feature type="domain" description="Thymidylate kinase-like" evidence="10">
    <location>
        <begin position="14"/>
        <end position="188"/>
    </location>
</feature>
<dbReference type="Proteomes" id="UP000054560">
    <property type="component" value="Unassembled WGS sequence"/>
</dbReference>
<dbReference type="GO" id="GO:0006233">
    <property type="term" value="P:dTDP biosynthetic process"/>
    <property type="evidence" value="ECO:0007669"/>
    <property type="project" value="InterPro"/>
</dbReference>
<dbReference type="GO" id="GO:0005634">
    <property type="term" value="C:nucleus"/>
    <property type="evidence" value="ECO:0007669"/>
    <property type="project" value="TreeGrafter"/>
</dbReference>
<evidence type="ECO:0000313" key="12">
    <source>
        <dbReference type="Proteomes" id="UP000054560"/>
    </source>
</evidence>
<dbReference type="PROSITE" id="PS01331">
    <property type="entry name" value="THYMIDYLATE_KINASE"/>
    <property type="match status" value="1"/>
</dbReference>
<dbReference type="RefSeq" id="XP_014156493.1">
    <property type="nucleotide sequence ID" value="XM_014301018.1"/>
</dbReference>
<dbReference type="EMBL" id="KQ241912">
    <property type="protein sequence ID" value="KNC82591.1"/>
    <property type="molecule type" value="Genomic_DNA"/>
</dbReference>
<dbReference type="GO" id="GO:0006227">
    <property type="term" value="P:dUDP biosynthetic process"/>
    <property type="evidence" value="ECO:0007669"/>
    <property type="project" value="TreeGrafter"/>
</dbReference>
<dbReference type="STRING" id="667725.A0A0L0G1C5"/>
<dbReference type="FunFam" id="3.40.50.300:FF:000679">
    <property type="entry name" value="Thymidylate kinase"/>
    <property type="match status" value="1"/>
</dbReference>
<dbReference type="GO" id="GO:0005524">
    <property type="term" value="F:ATP binding"/>
    <property type="evidence" value="ECO:0007669"/>
    <property type="project" value="UniProtKB-KW"/>
</dbReference>
<dbReference type="GO" id="GO:0005739">
    <property type="term" value="C:mitochondrion"/>
    <property type="evidence" value="ECO:0007669"/>
    <property type="project" value="TreeGrafter"/>
</dbReference>
<dbReference type="Pfam" id="PF02223">
    <property type="entry name" value="Thymidylate_kin"/>
    <property type="match status" value="1"/>
</dbReference>
<evidence type="ECO:0000313" key="11">
    <source>
        <dbReference type="EMBL" id="KNC82591.1"/>
    </source>
</evidence>
<dbReference type="GO" id="GO:0006235">
    <property type="term" value="P:dTTP biosynthetic process"/>
    <property type="evidence" value="ECO:0007669"/>
    <property type="project" value="TreeGrafter"/>
</dbReference>
<keyword evidence="5" id="KW-0808">Transferase</keyword>
<keyword evidence="6" id="KW-0545">Nucleotide biosynthesis</keyword>
<gene>
    <name evidence="11" type="ORF">SARC_05125</name>
</gene>
<dbReference type="InterPro" id="IPR027417">
    <property type="entry name" value="P-loop_NTPase"/>
</dbReference>
<dbReference type="NCBIfam" id="TIGR00041">
    <property type="entry name" value="DTMP_kinase"/>
    <property type="match status" value="1"/>
</dbReference>
<protein>
    <recommendedName>
        <fullName evidence="4">Thymidylate kinase</fullName>
        <ecNumber evidence="3">2.7.4.9</ecNumber>
    </recommendedName>
</protein>
<dbReference type="InterPro" id="IPR039430">
    <property type="entry name" value="Thymidylate_kin-like_dom"/>
</dbReference>
<dbReference type="PANTHER" id="PTHR10344:SF1">
    <property type="entry name" value="THYMIDYLATE KINASE"/>
    <property type="match status" value="1"/>
</dbReference>
<evidence type="ECO:0000256" key="1">
    <source>
        <dbReference type="ARBA" id="ARBA00004992"/>
    </source>
</evidence>
<dbReference type="GO" id="GO:0004798">
    <property type="term" value="F:dTMP kinase activity"/>
    <property type="evidence" value="ECO:0007669"/>
    <property type="project" value="UniProtKB-EC"/>
</dbReference>
<evidence type="ECO:0000256" key="4">
    <source>
        <dbReference type="ARBA" id="ARBA00017144"/>
    </source>
</evidence>
<evidence type="ECO:0000259" key="10">
    <source>
        <dbReference type="Pfam" id="PF02223"/>
    </source>
</evidence>
<accession>A0A0L0G1C5</accession>
<comment type="pathway">
    <text evidence="1">Pyrimidine metabolism; dTTP biosynthesis.</text>
</comment>
<reference evidence="11 12" key="1">
    <citation type="submission" date="2011-02" db="EMBL/GenBank/DDBJ databases">
        <title>The Genome Sequence of Sphaeroforma arctica JP610.</title>
        <authorList>
            <consortium name="The Broad Institute Genome Sequencing Platform"/>
            <person name="Russ C."/>
            <person name="Cuomo C."/>
            <person name="Young S.K."/>
            <person name="Zeng Q."/>
            <person name="Gargeya S."/>
            <person name="Alvarado L."/>
            <person name="Berlin A."/>
            <person name="Chapman S.B."/>
            <person name="Chen Z."/>
            <person name="Freedman E."/>
            <person name="Gellesch M."/>
            <person name="Goldberg J."/>
            <person name="Griggs A."/>
            <person name="Gujja S."/>
            <person name="Heilman E."/>
            <person name="Heiman D."/>
            <person name="Howarth C."/>
            <person name="Mehta T."/>
            <person name="Neiman D."/>
            <person name="Pearson M."/>
            <person name="Roberts A."/>
            <person name="Saif S."/>
            <person name="Shea T."/>
            <person name="Shenoy N."/>
            <person name="Sisk P."/>
            <person name="Stolte C."/>
            <person name="Sykes S."/>
            <person name="White J."/>
            <person name="Yandava C."/>
            <person name="Burger G."/>
            <person name="Gray M.W."/>
            <person name="Holland P.W.H."/>
            <person name="King N."/>
            <person name="Lang F.B.F."/>
            <person name="Roger A.J."/>
            <person name="Ruiz-Trillo I."/>
            <person name="Haas B."/>
            <person name="Nusbaum C."/>
            <person name="Birren B."/>
        </authorList>
    </citation>
    <scope>NUCLEOTIDE SEQUENCE [LARGE SCALE GENOMIC DNA]</scope>
    <source>
        <strain evidence="11 12">JP610</strain>
    </source>
</reference>
<evidence type="ECO:0000256" key="7">
    <source>
        <dbReference type="ARBA" id="ARBA00022741"/>
    </source>
</evidence>
<dbReference type="GO" id="GO:0004550">
    <property type="term" value="F:nucleoside diphosphate kinase activity"/>
    <property type="evidence" value="ECO:0007669"/>
    <property type="project" value="TreeGrafter"/>
</dbReference>
<dbReference type="GO" id="GO:0005829">
    <property type="term" value="C:cytosol"/>
    <property type="evidence" value="ECO:0007669"/>
    <property type="project" value="TreeGrafter"/>
</dbReference>
<keyword evidence="8 11" id="KW-0418">Kinase</keyword>
<dbReference type="GeneID" id="25905629"/>
<dbReference type="CDD" id="cd01672">
    <property type="entry name" value="TMPK"/>
    <property type="match status" value="1"/>
</dbReference>
<proteinExistence type="inferred from homology"/>
<comment type="similarity">
    <text evidence="2">Belongs to the thymidylate kinase family.</text>
</comment>
<dbReference type="EC" id="2.7.4.9" evidence="3"/>
<dbReference type="OrthoDB" id="425602at2759"/>
<evidence type="ECO:0000256" key="3">
    <source>
        <dbReference type="ARBA" id="ARBA00012980"/>
    </source>
</evidence>